<evidence type="ECO:0000313" key="1">
    <source>
        <dbReference type="EMBL" id="JAE05785.1"/>
    </source>
</evidence>
<protein>
    <recommendedName>
        <fullName evidence="2">Aminotransferase-like plant mobile domain-containing protein</fullName>
    </recommendedName>
</protein>
<dbReference type="PANTHER" id="PTHR34835:SF60">
    <property type="entry name" value="OS10G0490300 PROTEIN"/>
    <property type="match status" value="1"/>
</dbReference>
<reference evidence="1" key="2">
    <citation type="journal article" date="2015" name="Data Brief">
        <title>Shoot transcriptome of the giant reed, Arundo donax.</title>
        <authorList>
            <person name="Barrero R.A."/>
            <person name="Guerrero F.D."/>
            <person name="Moolhuijzen P."/>
            <person name="Goolsby J.A."/>
            <person name="Tidwell J."/>
            <person name="Bellgard S.E."/>
            <person name="Bellgard M.I."/>
        </authorList>
    </citation>
    <scope>NUCLEOTIDE SEQUENCE</scope>
    <source>
        <tissue evidence="1">Shoot tissue taken approximately 20 cm above the soil surface</tissue>
    </source>
</reference>
<reference evidence="1" key="1">
    <citation type="submission" date="2014-09" db="EMBL/GenBank/DDBJ databases">
        <authorList>
            <person name="Magalhaes I.L.F."/>
            <person name="Oliveira U."/>
            <person name="Santos F.R."/>
            <person name="Vidigal T.H.D.A."/>
            <person name="Brescovit A.D."/>
            <person name="Santos A.J."/>
        </authorList>
    </citation>
    <scope>NUCLEOTIDE SEQUENCE</scope>
    <source>
        <tissue evidence="1">Shoot tissue taken approximately 20 cm above the soil surface</tissue>
    </source>
</reference>
<name>A0A0A9EYD7_ARUDO</name>
<dbReference type="PANTHER" id="PTHR34835">
    <property type="entry name" value="OS07G0283600 PROTEIN-RELATED"/>
    <property type="match status" value="1"/>
</dbReference>
<proteinExistence type="predicted"/>
<sequence length="77" mass="8773">MCDEDVIICFVMVAMNSFLCLNSALVPSTKYFGIFDDINNLKEFDWSAFVLQWLLDHIKTFNKCKMDIGQTLGGCIP</sequence>
<accession>A0A0A9EYD7</accession>
<organism evidence="1">
    <name type="scientific">Arundo donax</name>
    <name type="common">Giant reed</name>
    <name type="synonym">Donax arundinaceus</name>
    <dbReference type="NCBI Taxonomy" id="35708"/>
    <lineage>
        <taxon>Eukaryota</taxon>
        <taxon>Viridiplantae</taxon>
        <taxon>Streptophyta</taxon>
        <taxon>Embryophyta</taxon>
        <taxon>Tracheophyta</taxon>
        <taxon>Spermatophyta</taxon>
        <taxon>Magnoliopsida</taxon>
        <taxon>Liliopsida</taxon>
        <taxon>Poales</taxon>
        <taxon>Poaceae</taxon>
        <taxon>PACMAD clade</taxon>
        <taxon>Arundinoideae</taxon>
        <taxon>Arundineae</taxon>
        <taxon>Arundo</taxon>
    </lineage>
</organism>
<dbReference type="AlphaFoldDB" id="A0A0A9EYD7"/>
<dbReference type="EMBL" id="GBRH01192111">
    <property type="protein sequence ID" value="JAE05785.1"/>
    <property type="molecule type" value="Transcribed_RNA"/>
</dbReference>
<evidence type="ECO:0008006" key="2">
    <source>
        <dbReference type="Google" id="ProtNLM"/>
    </source>
</evidence>